<evidence type="ECO:0000313" key="6">
    <source>
        <dbReference type="Proteomes" id="UP001165065"/>
    </source>
</evidence>
<accession>A0A9W7LB61</accession>
<comment type="caution">
    <text evidence="5">The sequence shown here is derived from an EMBL/GenBank/DDBJ whole genome shotgun (WGS) entry which is preliminary data.</text>
</comment>
<evidence type="ECO:0000256" key="2">
    <source>
        <dbReference type="ARBA" id="ARBA00023043"/>
    </source>
</evidence>
<reference evidence="6" key="1">
    <citation type="journal article" date="2023" name="Commun. Biol.">
        <title>Genome analysis of Parmales, the sister group of diatoms, reveals the evolutionary specialization of diatoms from phago-mixotrophs to photoautotrophs.</title>
        <authorList>
            <person name="Ban H."/>
            <person name="Sato S."/>
            <person name="Yoshikawa S."/>
            <person name="Yamada K."/>
            <person name="Nakamura Y."/>
            <person name="Ichinomiya M."/>
            <person name="Sato N."/>
            <person name="Blanc-Mathieu R."/>
            <person name="Endo H."/>
            <person name="Kuwata A."/>
            <person name="Ogata H."/>
        </authorList>
    </citation>
    <scope>NUCLEOTIDE SEQUENCE [LARGE SCALE GENOMIC DNA]</scope>
</reference>
<sequence length="208" mass="23213">MLSLTLLLIALFLVGTIVVAERDAIKDEMVIQYASRNDVSGLARTVREGGSIDARDEKSGQTALMRAILSGQTSAVFYLLKHGARTDVAEKDGYTPMHAAAFQGRAEIVRMLIKHGLDPREMHFDKYEPIFRACWGAESRHTETVKMFLEAGVPTNVVGGPAGKMTLKEAAKKNKMTVQLIERYAQREKEMKEKEIREKGEAPFQTEL</sequence>
<protein>
    <recommendedName>
        <fullName evidence="7">Ankyrin repeat domain-containing protein</fullName>
    </recommendedName>
</protein>
<dbReference type="PROSITE" id="PS50088">
    <property type="entry name" value="ANK_REPEAT"/>
    <property type="match status" value="2"/>
</dbReference>
<feature type="repeat" description="ANK" evidence="3">
    <location>
        <begin position="59"/>
        <end position="91"/>
    </location>
</feature>
<keyword evidence="4" id="KW-0732">Signal</keyword>
<dbReference type="Gene3D" id="1.25.40.20">
    <property type="entry name" value="Ankyrin repeat-containing domain"/>
    <property type="match status" value="1"/>
</dbReference>
<dbReference type="AlphaFoldDB" id="A0A9W7LB61"/>
<evidence type="ECO:0000313" key="5">
    <source>
        <dbReference type="EMBL" id="GMI43153.1"/>
    </source>
</evidence>
<keyword evidence="6" id="KW-1185">Reference proteome</keyword>
<evidence type="ECO:0000256" key="1">
    <source>
        <dbReference type="ARBA" id="ARBA00022737"/>
    </source>
</evidence>
<dbReference type="Proteomes" id="UP001165065">
    <property type="component" value="Unassembled WGS sequence"/>
</dbReference>
<dbReference type="Pfam" id="PF12796">
    <property type="entry name" value="Ank_2"/>
    <property type="match status" value="1"/>
</dbReference>
<dbReference type="SMART" id="SM00248">
    <property type="entry name" value="ANK"/>
    <property type="match status" value="3"/>
</dbReference>
<feature type="chain" id="PRO_5040738948" description="Ankyrin repeat domain-containing protein" evidence="4">
    <location>
        <begin position="21"/>
        <end position="208"/>
    </location>
</feature>
<evidence type="ECO:0000256" key="4">
    <source>
        <dbReference type="SAM" id="SignalP"/>
    </source>
</evidence>
<gene>
    <name evidence="5" type="ORF">TrCOL_g9752</name>
</gene>
<proteinExistence type="predicted"/>
<dbReference type="SUPFAM" id="SSF48403">
    <property type="entry name" value="Ankyrin repeat"/>
    <property type="match status" value="1"/>
</dbReference>
<dbReference type="PANTHER" id="PTHR24171">
    <property type="entry name" value="ANKYRIN REPEAT DOMAIN-CONTAINING PROTEIN 39-RELATED"/>
    <property type="match status" value="1"/>
</dbReference>
<feature type="repeat" description="ANK" evidence="3">
    <location>
        <begin position="92"/>
        <end position="124"/>
    </location>
</feature>
<dbReference type="InterPro" id="IPR036770">
    <property type="entry name" value="Ankyrin_rpt-contain_sf"/>
</dbReference>
<name>A0A9W7LB61_9STRA</name>
<feature type="signal peptide" evidence="4">
    <location>
        <begin position="1"/>
        <end position="20"/>
    </location>
</feature>
<organism evidence="5 6">
    <name type="scientific">Triparma columacea</name>
    <dbReference type="NCBI Taxonomy" id="722753"/>
    <lineage>
        <taxon>Eukaryota</taxon>
        <taxon>Sar</taxon>
        <taxon>Stramenopiles</taxon>
        <taxon>Ochrophyta</taxon>
        <taxon>Bolidophyceae</taxon>
        <taxon>Parmales</taxon>
        <taxon>Triparmaceae</taxon>
        <taxon>Triparma</taxon>
    </lineage>
</organism>
<dbReference type="PROSITE" id="PS50297">
    <property type="entry name" value="ANK_REP_REGION"/>
    <property type="match status" value="2"/>
</dbReference>
<dbReference type="InterPro" id="IPR002110">
    <property type="entry name" value="Ankyrin_rpt"/>
</dbReference>
<evidence type="ECO:0000256" key="3">
    <source>
        <dbReference type="PROSITE-ProRule" id="PRU00023"/>
    </source>
</evidence>
<evidence type="ECO:0008006" key="7">
    <source>
        <dbReference type="Google" id="ProtNLM"/>
    </source>
</evidence>
<dbReference type="OrthoDB" id="1577640at2759"/>
<keyword evidence="1" id="KW-0677">Repeat</keyword>
<keyword evidence="2 3" id="KW-0040">ANK repeat</keyword>
<dbReference type="EMBL" id="BRYA01001450">
    <property type="protein sequence ID" value="GMI43153.1"/>
    <property type="molecule type" value="Genomic_DNA"/>
</dbReference>